<comment type="caution">
    <text evidence="3">The sequence shown here is derived from an EMBL/GenBank/DDBJ whole genome shotgun (WGS) entry which is preliminary data.</text>
</comment>
<dbReference type="Pfam" id="PF18082">
    <property type="entry name" value="NAT_N"/>
    <property type="match status" value="1"/>
</dbReference>
<organism evidence="3 4">
    <name type="scientific">Clostridium scindens (strain JCM 10418 / VPI 12708)</name>
    <dbReference type="NCBI Taxonomy" id="29347"/>
    <lineage>
        <taxon>Bacteria</taxon>
        <taxon>Bacillati</taxon>
        <taxon>Bacillota</taxon>
        <taxon>Clostridia</taxon>
        <taxon>Lachnospirales</taxon>
        <taxon>Lachnospiraceae</taxon>
    </lineage>
</organism>
<dbReference type="Gene3D" id="3.40.630.120">
    <property type="match status" value="1"/>
</dbReference>
<evidence type="ECO:0000313" key="4">
    <source>
        <dbReference type="Proteomes" id="UP000462363"/>
    </source>
</evidence>
<dbReference type="Proteomes" id="UP000462363">
    <property type="component" value="Unassembled WGS sequence"/>
</dbReference>
<sequence length="269" mass="32128">MDLMELCHGIGLSEEAVNKIDVIRQKNKMYEDMKHLFKNNRDEFYKILMSKNDTELSFLYYYCQFACDTYEAYKKRGIEDKIFWDTFLDIRIWSDDYFRKTGKCGLDYYVHDWFWRALELKLFRLGRLEFEEMKADEEIQGTNSCIKKGESVISIHIPEGDPLTPEVCQEALEKAYHWFGKERQYFCHSWLLFPELRKLLPQKSNILLFQDFFDIKKVDYREREAELRIFGETGLRVIDYAEETSLQKHAKQFLLSGGSLGNGWGILKK</sequence>
<dbReference type="InterPro" id="IPR041273">
    <property type="entry name" value="NAT_N"/>
</dbReference>
<evidence type="ECO:0000259" key="2">
    <source>
        <dbReference type="Pfam" id="PF18164"/>
    </source>
</evidence>
<evidence type="ECO:0000259" key="1">
    <source>
        <dbReference type="Pfam" id="PF18082"/>
    </source>
</evidence>
<evidence type="ECO:0008006" key="5">
    <source>
        <dbReference type="Google" id="ProtNLM"/>
    </source>
</evidence>
<dbReference type="EMBL" id="VUMB01000030">
    <property type="protein sequence ID" value="MSS41273.1"/>
    <property type="molecule type" value="Genomic_DNA"/>
</dbReference>
<dbReference type="AlphaFoldDB" id="A0A844F723"/>
<protein>
    <recommendedName>
        <fullName evidence="5">GNAT-like C-terminal domain-containing protein</fullName>
    </recommendedName>
</protein>
<evidence type="ECO:0000313" key="3">
    <source>
        <dbReference type="EMBL" id="MSS41273.1"/>
    </source>
</evidence>
<reference evidence="3 4" key="1">
    <citation type="submission" date="2019-08" db="EMBL/GenBank/DDBJ databases">
        <title>In-depth cultivation of the pig gut microbiome towards novel bacterial diversity and tailored functional studies.</title>
        <authorList>
            <person name="Wylensek D."/>
            <person name="Hitch T.C.A."/>
            <person name="Clavel T."/>
        </authorList>
    </citation>
    <scope>NUCLEOTIDE SEQUENCE [LARGE SCALE GENOMIC DNA]</scope>
    <source>
        <strain evidence="3 4">BL-389-WT-3D</strain>
    </source>
</reference>
<name>A0A844F723_CLOSV</name>
<dbReference type="InterPro" id="IPR041644">
    <property type="entry name" value="GNAT_C"/>
</dbReference>
<proteinExistence type="predicted"/>
<dbReference type="Pfam" id="PF18164">
    <property type="entry name" value="GNAT_C"/>
    <property type="match status" value="1"/>
</dbReference>
<feature type="domain" description="GNAT-like C-terminal" evidence="2">
    <location>
        <begin position="122"/>
        <end position="267"/>
    </location>
</feature>
<dbReference type="RefSeq" id="WP_009247878.1">
    <property type="nucleotide sequence ID" value="NZ_CAMBVY010000042.1"/>
</dbReference>
<feature type="domain" description="N-acyltransferase N-terminal" evidence="1">
    <location>
        <begin position="1"/>
        <end position="119"/>
    </location>
</feature>
<gene>
    <name evidence="3" type="ORF">FYJ37_13185</name>
</gene>
<accession>A0A844F723</accession>